<dbReference type="GO" id="GO:0003677">
    <property type="term" value="F:DNA binding"/>
    <property type="evidence" value="ECO:0007669"/>
    <property type="project" value="UniProtKB-KW"/>
</dbReference>
<dbReference type="PANTHER" id="PTHR44688:SF25">
    <property type="entry name" value="HTH LUXR-TYPE DOMAIN-CONTAINING PROTEIN"/>
    <property type="match status" value="1"/>
</dbReference>
<evidence type="ECO:0000256" key="1">
    <source>
        <dbReference type="ARBA" id="ARBA00023015"/>
    </source>
</evidence>
<evidence type="ECO:0000313" key="5">
    <source>
        <dbReference type="EMBL" id="SIO40786.1"/>
    </source>
</evidence>
<protein>
    <submittedName>
        <fullName evidence="5">LuxR family transcriptional regulator, quorum-sensing system regulator SolR</fullName>
    </submittedName>
</protein>
<organism evidence="5 6">
    <name type="scientific">Paraburkholderia phenazinium</name>
    <dbReference type="NCBI Taxonomy" id="60549"/>
    <lineage>
        <taxon>Bacteria</taxon>
        <taxon>Pseudomonadati</taxon>
        <taxon>Pseudomonadota</taxon>
        <taxon>Betaproteobacteria</taxon>
        <taxon>Burkholderiales</taxon>
        <taxon>Burkholderiaceae</taxon>
        <taxon>Paraburkholderia</taxon>
    </lineage>
</organism>
<gene>
    <name evidence="5" type="ORF">SAMN05444165_2917</name>
</gene>
<dbReference type="Pfam" id="PF03472">
    <property type="entry name" value="Autoind_bind"/>
    <property type="match status" value="1"/>
</dbReference>
<dbReference type="Pfam" id="PF00196">
    <property type="entry name" value="GerE"/>
    <property type="match status" value="1"/>
</dbReference>
<dbReference type="InterPro" id="IPR016032">
    <property type="entry name" value="Sig_transdc_resp-reg_C-effctor"/>
</dbReference>
<proteinExistence type="predicted"/>
<dbReference type="GO" id="GO:0006355">
    <property type="term" value="P:regulation of DNA-templated transcription"/>
    <property type="evidence" value="ECO:0007669"/>
    <property type="project" value="InterPro"/>
</dbReference>
<dbReference type="InterPro" id="IPR036693">
    <property type="entry name" value="TF_LuxR_autoind-bd_dom_sf"/>
</dbReference>
<dbReference type="AlphaFoldDB" id="A0A1N6J9I8"/>
<sequence>MEPAFLDIYEAFSSAGDEYQIFERITSCAKKLGFEYCCYGIRTPIPVSNPSIAIFETYPEGWMKHYQESNYLGIDPTVKTGARHSRLMVWSELIATETRPFWADAHDFGLRVGVAQSNWSANGVFGLLTMSRHADTLSRTEINRLPQPINWLANLSHVTMSNFLLPKLIPESQVQLTAREREVLCWSGEGKTAYEVGKILGISERTVNFHIGNLLSKLEATNKIQAAVKASAMGLIQLG</sequence>
<dbReference type="Gene3D" id="3.30.450.80">
    <property type="entry name" value="Transcription factor LuxR-like, autoinducer-binding domain"/>
    <property type="match status" value="1"/>
</dbReference>
<dbReference type="CDD" id="cd06170">
    <property type="entry name" value="LuxR_C_like"/>
    <property type="match status" value="1"/>
</dbReference>
<dbReference type="SMART" id="SM00421">
    <property type="entry name" value="HTH_LUXR"/>
    <property type="match status" value="1"/>
</dbReference>
<reference evidence="5 6" key="1">
    <citation type="submission" date="2016-11" db="EMBL/GenBank/DDBJ databases">
        <authorList>
            <person name="Jaros S."/>
            <person name="Januszkiewicz K."/>
            <person name="Wedrychowicz H."/>
        </authorList>
    </citation>
    <scope>NUCLEOTIDE SEQUENCE [LARGE SCALE GENOMIC DNA]</scope>
    <source>
        <strain evidence="5 6">GAS95</strain>
    </source>
</reference>
<dbReference type="InterPro" id="IPR036388">
    <property type="entry name" value="WH-like_DNA-bd_sf"/>
</dbReference>
<evidence type="ECO:0000313" key="6">
    <source>
        <dbReference type="Proteomes" id="UP000185151"/>
    </source>
</evidence>
<dbReference type="EMBL" id="FSRU01000001">
    <property type="protein sequence ID" value="SIO40786.1"/>
    <property type="molecule type" value="Genomic_DNA"/>
</dbReference>
<dbReference type="InterPro" id="IPR005143">
    <property type="entry name" value="TF_LuxR_autoind-bd_dom"/>
</dbReference>
<dbReference type="SUPFAM" id="SSF46894">
    <property type="entry name" value="C-terminal effector domain of the bipartite response regulators"/>
    <property type="match status" value="1"/>
</dbReference>
<keyword evidence="1" id="KW-0805">Transcription regulation</keyword>
<evidence type="ECO:0000256" key="3">
    <source>
        <dbReference type="ARBA" id="ARBA00023163"/>
    </source>
</evidence>
<name>A0A1N6J9I8_9BURK</name>
<keyword evidence="6" id="KW-1185">Reference proteome</keyword>
<dbReference type="InterPro" id="IPR000792">
    <property type="entry name" value="Tscrpt_reg_LuxR_C"/>
</dbReference>
<dbReference type="RefSeq" id="WP_074296277.1">
    <property type="nucleotide sequence ID" value="NZ_FSRU01000001.1"/>
</dbReference>
<evidence type="ECO:0000259" key="4">
    <source>
        <dbReference type="PROSITE" id="PS50043"/>
    </source>
</evidence>
<dbReference type="Gene3D" id="1.10.10.10">
    <property type="entry name" value="Winged helix-like DNA-binding domain superfamily/Winged helix DNA-binding domain"/>
    <property type="match status" value="1"/>
</dbReference>
<dbReference type="PROSITE" id="PS50043">
    <property type="entry name" value="HTH_LUXR_2"/>
    <property type="match status" value="1"/>
</dbReference>
<dbReference type="SUPFAM" id="SSF75516">
    <property type="entry name" value="Pheromone-binding domain of LuxR-like quorum-sensing transcription factors"/>
    <property type="match status" value="1"/>
</dbReference>
<dbReference type="PRINTS" id="PR00038">
    <property type="entry name" value="HTHLUXR"/>
</dbReference>
<dbReference type="OrthoDB" id="9774661at2"/>
<evidence type="ECO:0000256" key="2">
    <source>
        <dbReference type="ARBA" id="ARBA00023125"/>
    </source>
</evidence>
<keyword evidence="3" id="KW-0804">Transcription</keyword>
<dbReference type="PANTHER" id="PTHR44688">
    <property type="entry name" value="DNA-BINDING TRANSCRIPTIONAL ACTIVATOR DEVR_DOSR"/>
    <property type="match status" value="1"/>
</dbReference>
<accession>A0A1N6J9I8</accession>
<keyword evidence="2" id="KW-0238">DNA-binding</keyword>
<feature type="domain" description="HTH luxR-type" evidence="4">
    <location>
        <begin position="169"/>
        <end position="234"/>
    </location>
</feature>
<dbReference type="Proteomes" id="UP000185151">
    <property type="component" value="Unassembled WGS sequence"/>
</dbReference>
<dbReference type="PROSITE" id="PS00622">
    <property type="entry name" value="HTH_LUXR_1"/>
    <property type="match status" value="1"/>
</dbReference>